<dbReference type="EMBL" id="JAWZYT010000409">
    <property type="protein sequence ID" value="KAK4323841.1"/>
    <property type="molecule type" value="Genomic_DNA"/>
</dbReference>
<feature type="compositionally biased region" description="Basic and acidic residues" evidence="1">
    <location>
        <begin position="822"/>
        <end position="840"/>
    </location>
</feature>
<accession>A0AAE1UKI1</accession>
<feature type="compositionally biased region" description="Basic and acidic residues" evidence="1">
    <location>
        <begin position="852"/>
        <end position="867"/>
    </location>
</feature>
<keyword evidence="3" id="KW-1185">Reference proteome</keyword>
<evidence type="ECO:0000313" key="3">
    <source>
        <dbReference type="Proteomes" id="UP001292094"/>
    </source>
</evidence>
<dbReference type="Proteomes" id="UP001292094">
    <property type="component" value="Unassembled WGS sequence"/>
</dbReference>
<proteinExistence type="predicted"/>
<dbReference type="AlphaFoldDB" id="A0AAE1UKI1"/>
<evidence type="ECO:0000313" key="2">
    <source>
        <dbReference type="EMBL" id="KAK4323841.1"/>
    </source>
</evidence>
<protein>
    <submittedName>
        <fullName evidence="2">Uncharacterized protein</fullName>
    </submittedName>
</protein>
<feature type="region of interest" description="Disordered" evidence="1">
    <location>
        <begin position="821"/>
        <end position="867"/>
    </location>
</feature>
<sequence length="1189" mass="133842">MNVDKHVVLLTGAINAAVQDGTLNRDKLLKNVDSCFLRVKKELSSLEAWEQQFDDFHVRAILILLLSCPRIHQLPNVCESVDFNPIVSTLPVIHEADFFAVVRKKKSYRFLAPLLSWLPPHVIKDILKEYFLSVVDVTPVTLAVSVELLKSLLFSYQYTLEDVVGDIHCSEWLKSLTDFLSTKSVCSETETTIKSSGYYYLYLCECLYQMLSVYTGCPMQDPDGYPPIHAWSKLWNTERDQPKLNVNKCYSISRASIKILLNLCQNNINALSVEVWMAWSDIHLSANIHIHRQSIHEHVRAQPQSVQSVICNIAFDVLKLMEGQHDLSEALALDQHSNLIEFFKQVASDPDYDPDQDWNVTQLVEQINRLQMKNERDGRLKKLLGMLVMKDDIFTTKEPINCLMNNKAQVTANDTMHLLLRFIQVVKSNLPCDTVWFDVCLELVKDLPSVELVSVVEQHLSSGTDETLLTPHFPQQLTAVFNRVAGEDATDFESGEGVAWLCLQSGQAVVNHAVTLSLTLTGLVPIMVQSLNIIAPVCRASLPSGISVLLGSLFKQQERRLSERESRDFIILVESLLTSPEKPLTPTEVVKVLVEPFLVLKKGMSSRGLHLPIELLKAALNEDMSAVMKPGAELLSVMCSLVQIANSAVYVQGSSALHTLKLRTKALQVVDMIVKAVLIEKETYHREMCVLKDVVMGQCHLHPRILHPLFPLLGTECRKTSGLDQVLWELMDVAEQGKCKIGKNWSKKRGLSLELKKMSRAEWILTLIQLLPHSTEEEWTAAIFLTHHRLQSQGSVFQTLSVFQEVLFLLCSLSVLSTYPSHEPEEEKGKGLEKEREKICNGENENAETEDSDRHCEEKPVNEMDTEKEWKNNETTLPSNIPSVSVSMQHCFQCFASAAMLYTEMMVKHLSAKQKFVYMCSVFRWWCCQMTTYQCDPELPTILLSRLCAAIEDMIASGTVKVNENTKSECLDTKKKNLENGIVTSEKVQIDAKLGGLNTEIKNLENCMTGGLGVQQEDVLNTIKEVNDSNRRDPNYRAEDKESERQETLTHYEVGTKESQRISNITSSKQAVDIDTGILNVTHVNGQNINSQDPSDVIRSSMTCTGNNCENGGSAILNETTNTEALPEITSNYATEQKLKLNIYKGDVKDIKSETEQLMWSIVKYAPASHLMASVANKLKKLYEVSSAN</sequence>
<organism evidence="2 3">
    <name type="scientific">Petrolisthes manimaculis</name>
    <dbReference type="NCBI Taxonomy" id="1843537"/>
    <lineage>
        <taxon>Eukaryota</taxon>
        <taxon>Metazoa</taxon>
        <taxon>Ecdysozoa</taxon>
        <taxon>Arthropoda</taxon>
        <taxon>Crustacea</taxon>
        <taxon>Multicrustacea</taxon>
        <taxon>Malacostraca</taxon>
        <taxon>Eumalacostraca</taxon>
        <taxon>Eucarida</taxon>
        <taxon>Decapoda</taxon>
        <taxon>Pleocyemata</taxon>
        <taxon>Anomura</taxon>
        <taxon>Galatheoidea</taxon>
        <taxon>Porcellanidae</taxon>
        <taxon>Petrolisthes</taxon>
    </lineage>
</organism>
<name>A0AAE1UKI1_9EUCA</name>
<reference evidence="2" key="1">
    <citation type="submission" date="2023-11" db="EMBL/GenBank/DDBJ databases">
        <title>Genome assemblies of two species of porcelain crab, Petrolisthes cinctipes and Petrolisthes manimaculis (Anomura: Porcellanidae).</title>
        <authorList>
            <person name="Angst P."/>
        </authorList>
    </citation>
    <scope>NUCLEOTIDE SEQUENCE</scope>
    <source>
        <strain evidence="2">PB745_02</strain>
        <tissue evidence="2">Gill</tissue>
    </source>
</reference>
<evidence type="ECO:0000256" key="1">
    <source>
        <dbReference type="SAM" id="MobiDB-lite"/>
    </source>
</evidence>
<gene>
    <name evidence="2" type="ORF">Pmani_005481</name>
</gene>
<comment type="caution">
    <text evidence="2">The sequence shown here is derived from an EMBL/GenBank/DDBJ whole genome shotgun (WGS) entry which is preliminary data.</text>
</comment>